<dbReference type="Proteomes" id="UP000818029">
    <property type="component" value="Chromosome D04"/>
</dbReference>
<name>A0A1U8IM31_GOSHI</name>
<feature type="domain" description="Retrotransposon gag" evidence="2">
    <location>
        <begin position="3"/>
        <end position="78"/>
    </location>
</feature>
<accession>A0A1U8IM31</accession>
<dbReference type="Pfam" id="PF03732">
    <property type="entry name" value="Retrotrans_gag"/>
    <property type="match status" value="1"/>
</dbReference>
<evidence type="ECO:0000256" key="1">
    <source>
        <dbReference type="SAM" id="MobiDB-lite"/>
    </source>
</evidence>
<dbReference type="AlphaFoldDB" id="A0A1U8IM31"/>
<dbReference type="CDD" id="cd00303">
    <property type="entry name" value="retropepsin_like"/>
    <property type="match status" value="1"/>
</dbReference>
<protein>
    <recommendedName>
        <fullName evidence="2">Retrotransposon gag domain-containing protein</fullName>
    </recommendedName>
</protein>
<feature type="region of interest" description="Disordered" evidence="1">
    <location>
        <begin position="153"/>
        <end position="196"/>
    </location>
</feature>
<proteinExistence type="predicted"/>
<feature type="compositionally biased region" description="Low complexity" evidence="1">
    <location>
        <begin position="161"/>
        <end position="174"/>
    </location>
</feature>
<feature type="region of interest" description="Disordered" evidence="1">
    <location>
        <begin position="103"/>
        <end position="140"/>
    </location>
</feature>
<dbReference type="PANTHER" id="PTHR15503:SF45">
    <property type="entry name" value="RNA-DIRECTED DNA POLYMERASE HOMOLOG"/>
    <property type="match status" value="1"/>
</dbReference>
<reference evidence="3" key="1">
    <citation type="journal article" date="2020" name="Nat. Genet.">
        <title>Genomic diversifications of five Gossypium allopolyploid species and their impact on cotton improvement.</title>
        <authorList>
            <person name="Chen Z.J."/>
            <person name="Sreedasyam A."/>
            <person name="Ando A."/>
            <person name="Song Q."/>
            <person name="De Santiago L.M."/>
            <person name="Hulse-Kemp A.M."/>
            <person name="Ding M."/>
            <person name="Ye W."/>
            <person name="Kirkbride R.C."/>
            <person name="Jenkins J."/>
            <person name="Plott C."/>
            <person name="Lovell J."/>
            <person name="Lin Y.M."/>
            <person name="Vaughn R."/>
            <person name="Liu B."/>
            <person name="Simpson S."/>
            <person name="Scheffler B.E."/>
            <person name="Wen L."/>
            <person name="Saski C.A."/>
            <person name="Grover C.E."/>
            <person name="Hu G."/>
            <person name="Conover J.L."/>
            <person name="Carlson J.W."/>
            <person name="Shu S."/>
            <person name="Boston L.B."/>
            <person name="Williams M."/>
            <person name="Peterson D.G."/>
            <person name="McGee K."/>
            <person name="Jones D.C."/>
            <person name="Wendel J.F."/>
            <person name="Stelly D.M."/>
            <person name="Grimwood J."/>
            <person name="Schmutz J."/>
        </authorList>
    </citation>
    <scope>NUCLEOTIDE SEQUENCE [LARGE SCALE GENOMIC DNA]</scope>
    <source>
        <strain evidence="3">cv. TM-1</strain>
    </source>
</reference>
<dbReference type="PaxDb" id="3635-A0A1U8IM31"/>
<dbReference type="InterPro" id="IPR032567">
    <property type="entry name" value="RTL1-rel"/>
</dbReference>
<dbReference type="InterPro" id="IPR005162">
    <property type="entry name" value="Retrotrans_gag_dom"/>
</dbReference>
<dbReference type="RefSeq" id="XP_016679225.1">
    <property type="nucleotide sequence ID" value="XM_016823736.1"/>
</dbReference>
<evidence type="ECO:0000313" key="3">
    <source>
        <dbReference type="Proteomes" id="UP000818029"/>
    </source>
</evidence>
<dbReference type="KEGG" id="ghi:107898203"/>
<organism evidence="3 4">
    <name type="scientific">Gossypium hirsutum</name>
    <name type="common">Upland cotton</name>
    <name type="synonym">Gossypium mexicanum</name>
    <dbReference type="NCBI Taxonomy" id="3635"/>
    <lineage>
        <taxon>Eukaryota</taxon>
        <taxon>Viridiplantae</taxon>
        <taxon>Streptophyta</taxon>
        <taxon>Embryophyta</taxon>
        <taxon>Tracheophyta</taxon>
        <taxon>Spermatophyta</taxon>
        <taxon>Magnoliopsida</taxon>
        <taxon>eudicotyledons</taxon>
        <taxon>Gunneridae</taxon>
        <taxon>Pentapetalae</taxon>
        <taxon>rosids</taxon>
        <taxon>malvids</taxon>
        <taxon>Malvales</taxon>
        <taxon>Malvaceae</taxon>
        <taxon>Malvoideae</taxon>
        <taxon>Gossypium</taxon>
    </lineage>
</organism>
<keyword evidence="3" id="KW-1185">Reference proteome</keyword>
<gene>
    <name evidence="4" type="primary">LOC107898203</name>
</gene>
<evidence type="ECO:0000313" key="4">
    <source>
        <dbReference type="RefSeq" id="XP_016679225.1"/>
    </source>
</evidence>
<dbReference type="GeneID" id="107898203"/>
<dbReference type="Pfam" id="PF08284">
    <property type="entry name" value="RVP_2"/>
    <property type="match status" value="1"/>
</dbReference>
<dbReference type="OrthoDB" id="1751882at2759"/>
<reference evidence="4" key="2">
    <citation type="submission" date="2025-08" db="UniProtKB">
        <authorList>
            <consortium name="RefSeq"/>
        </authorList>
    </citation>
    <scope>IDENTIFICATION</scope>
</reference>
<dbReference type="InterPro" id="IPR021109">
    <property type="entry name" value="Peptidase_aspartic_dom_sf"/>
</dbReference>
<feature type="compositionally biased region" description="Basic and acidic residues" evidence="1">
    <location>
        <begin position="103"/>
        <end position="122"/>
    </location>
</feature>
<dbReference type="Gene3D" id="2.40.70.10">
    <property type="entry name" value="Acid Proteases"/>
    <property type="match status" value="1"/>
</dbReference>
<feature type="compositionally biased region" description="Gly residues" evidence="1">
    <location>
        <begin position="181"/>
        <end position="194"/>
    </location>
</feature>
<sequence length="474" mass="53529">MSLLRDEAYQWWLTVRKGTQVDRLTWDFFNSAFQGKYVGTNYGDARRKEFLSLIQGNTTVAEYEAEFLRLSRYARGIVATEYERCRERDFAALVEKEKITKDVKRSECQNHENDSGYKRDFKPSSFSGRPGKKAKCGSVEHQVKNCPQRPVQMQAAGQDFAQPARSRQQPPRGRGQVKGENGVGLGRGTLGRGVGNSEARQPALVYAAHRREDGDAPDVITGTFLIYNVPYTTLIDIGSTHSYIACTVSGTLGIMCESTVNEMIVLSPLGQSVRVDKLFKDVPQEVQGVIFLADLMELLFGEFDLILGMDCLYWCTNSEVPSVGDIRTVKDFFDVFPDEFPGLPPSREVEFGIELLPRTAQCFNQRDIDVKLLEYIKELLKLNLLLLFLKSLRVGGFITGTDSSLFVFRNSASNDVILVLVKLEFQHLVELLLNLERQMAPFQLRQCWALLSFRSLMSTFNNVPSLDFSNSLCH</sequence>
<evidence type="ECO:0000259" key="2">
    <source>
        <dbReference type="Pfam" id="PF03732"/>
    </source>
</evidence>
<dbReference type="PANTHER" id="PTHR15503">
    <property type="entry name" value="LDOC1 RELATED"/>
    <property type="match status" value="1"/>
</dbReference>